<evidence type="ECO:0000313" key="4">
    <source>
        <dbReference type="EMBL" id="CAG5160260.1"/>
    </source>
</evidence>
<dbReference type="Proteomes" id="UP000676310">
    <property type="component" value="Unassembled WGS sequence"/>
</dbReference>
<dbReference type="GeneID" id="67017590"/>
<name>A0A8J2N084_9PLEO</name>
<dbReference type="PANTHER" id="PTHR10039">
    <property type="entry name" value="AMELOGENIN"/>
    <property type="match status" value="1"/>
</dbReference>
<dbReference type="EMBL" id="CAJRGZ010000019">
    <property type="protein sequence ID" value="CAG5160260.1"/>
    <property type="molecule type" value="Genomic_DNA"/>
</dbReference>
<dbReference type="InterPro" id="IPR056693">
    <property type="entry name" value="DUF7791"/>
</dbReference>
<dbReference type="Pfam" id="PF24883">
    <property type="entry name" value="NPHP3_N"/>
    <property type="match status" value="1"/>
</dbReference>
<dbReference type="Pfam" id="PF25053">
    <property type="entry name" value="DUF7791"/>
    <property type="match status" value="1"/>
</dbReference>
<dbReference type="InterPro" id="IPR056884">
    <property type="entry name" value="NPHP3-like_N"/>
</dbReference>
<feature type="domain" description="Nephrocystin 3-like N-terminal" evidence="2">
    <location>
        <begin position="215"/>
        <end position="380"/>
    </location>
</feature>
<gene>
    <name evidence="4" type="ORF">ALTATR162_LOCUS5775</name>
</gene>
<evidence type="ECO:0000256" key="1">
    <source>
        <dbReference type="ARBA" id="ARBA00022737"/>
    </source>
</evidence>
<evidence type="ECO:0008006" key="6">
    <source>
        <dbReference type="Google" id="ProtNLM"/>
    </source>
</evidence>
<accession>A0A8J2N084</accession>
<evidence type="ECO:0000313" key="5">
    <source>
        <dbReference type="Proteomes" id="UP000676310"/>
    </source>
</evidence>
<dbReference type="Gene3D" id="1.25.40.20">
    <property type="entry name" value="Ankyrin repeat-containing domain"/>
    <property type="match status" value="1"/>
</dbReference>
<comment type="caution">
    <text evidence="4">The sequence shown here is derived from an EMBL/GenBank/DDBJ whole genome shotgun (WGS) entry which is preliminary data.</text>
</comment>
<sequence>MEAIAGLSLAANILQLVDFTAKVLSTGNQIRMSGSTAQNSELELVARDFTALNERITLWARPNPASSDPLAKDSQFVGTQESGCRTVRDELQFRILISIREDQMQGLDEPSRKAIQSVVESNKELFMTITSQTENIMKRQVADSSLATMRHNVVLHAITNQNIEKYSIQDITRKIMNLLYFNRKDDRYDDIAIAHQNTFNWALEGHAKDSRSWPSLVDWLRQDGDVYWISGKAGSGKSTLMKCLYKDPRFMESLKLWAGSDRLIVADFYFWNSGVEIQKSQEGLFRSLLWQVLNQDISLASTLFAEQYLLHAEWNEFPTFHQLRRAFGRLTSHCPTSTKIAIVIDGLDEFDDRRITITELGEMLKTATKGGSVKALLSSRPITAFEDCFAGKPQLRLHQLTYDDITTYVYDLLSVHPQMVYLKTTYNNETKALVEEVVSSASGVFLWVTLVVKSLIEGLQDGDKIEDLQLRLRALPKDLEALFTLMLRNVPTLYKSQASRIFQILRCNNEGHQQMYDVGSGKERPLSAVRLSYAEAKIDEVIGADISPLSNGELEQIESTIERRIRSRCAGLLELRTRSKSQQDETSQVDQRDTKEVVYLHRTVTDFLYEERVWAELMSHAEGLKFHAPLAVLQSLVMEVKTVNLGRQPPADGIPWRLVSDALLFGRLTEATAQTSSQKLFDELDRAMTTYFPDVTGHWKGGEYKEATWCDTYVEDYIRPAPWHDNFMSLTVRFGLTLYVRDTIRKKGRDCLNKRGRPLLDYACRPEPRYEKWSAFNDPNLVETLLLNGADPNLKFNGFSAWQNCLYTETDNPVKWISLLKLLLLHGADANACIETRNEGQKSALNVIKECFDEFIAGDAQATEGIIMRFTSRYEEAVTETVSAETLAQLKLDIVELKELLIERGTSGVHGKVENMRWRLFGKRVTLPVRRFLGRGHK</sequence>
<proteinExistence type="predicted"/>
<dbReference type="InterPro" id="IPR027417">
    <property type="entry name" value="P-loop_NTPase"/>
</dbReference>
<dbReference type="Gene3D" id="3.40.50.300">
    <property type="entry name" value="P-loop containing nucleotide triphosphate hydrolases"/>
    <property type="match status" value="1"/>
</dbReference>
<organism evidence="4 5">
    <name type="scientific">Alternaria atra</name>
    <dbReference type="NCBI Taxonomy" id="119953"/>
    <lineage>
        <taxon>Eukaryota</taxon>
        <taxon>Fungi</taxon>
        <taxon>Dikarya</taxon>
        <taxon>Ascomycota</taxon>
        <taxon>Pezizomycotina</taxon>
        <taxon>Dothideomycetes</taxon>
        <taxon>Pleosporomycetidae</taxon>
        <taxon>Pleosporales</taxon>
        <taxon>Pleosporineae</taxon>
        <taxon>Pleosporaceae</taxon>
        <taxon>Alternaria</taxon>
        <taxon>Alternaria sect. Ulocladioides</taxon>
    </lineage>
</organism>
<dbReference type="PANTHER" id="PTHR10039:SF5">
    <property type="entry name" value="NACHT DOMAIN-CONTAINING PROTEIN"/>
    <property type="match status" value="1"/>
</dbReference>
<dbReference type="RefSeq" id="XP_043169330.1">
    <property type="nucleotide sequence ID" value="XM_043313395.1"/>
</dbReference>
<keyword evidence="5" id="KW-1185">Reference proteome</keyword>
<dbReference type="OrthoDB" id="443402at2759"/>
<evidence type="ECO:0000259" key="3">
    <source>
        <dbReference type="Pfam" id="PF25053"/>
    </source>
</evidence>
<evidence type="ECO:0000259" key="2">
    <source>
        <dbReference type="Pfam" id="PF24883"/>
    </source>
</evidence>
<feature type="domain" description="DUF7791" evidence="3">
    <location>
        <begin position="490"/>
        <end position="648"/>
    </location>
</feature>
<dbReference type="AlphaFoldDB" id="A0A8J2N084"/>
<dbReference type="SUPFAM" id="SSF52540">
    <property type="entry name" value="P-loop containing nucleoside triphosphate hydrolases"/>
    <property type="match status" value="1"/>
</dbReference>
<dbReference type="InterPro" id="IPR036770">
    <property type="entry name" value="Ankyrin_rpt-contain_sf"/>
</dbReference>
<reference evidence="4" key="1">
    <citation type="submission" date="2021-05" db="EMBL/GenBank/DDBJ databases">
        <authorList>
            <person name="Stam R."/>
        </authorList>
    </citation>
    <scope>NUCLEOTIDE SEQUENCE</scope>
    <source>
        <strain evidence="4">CS162</strain>
    </source>
</reference>
<keyword evidence="1" id="KW-0677">Repeat</keyword>
<protein>
    <recommendedName>
        <fullName evidence="6">NACHT domain-containing protein</fullName>
    </recommendedName>
</protein>